<dbReference type="PROSITE" id="PS00124">
    <property type="entry name" value="FBPASE"/>
    <property type="match status" value="1"/>
</dbReference>
<evidence type="ECO:0000256" key="10">
    <source>
        <dbReference type="ARBA" id="ARBA00023277"/>
    </source>
</evidence>
<evidence type="ECO:0000256" key="5">
    <source>
        <dbReference type="ARBA" id="ARBA00013093"/>
    </source>
</evidence>
<keyword evidence="7" id="KW-0479">Metal-binding</keyword>
<dbReference type="GO" id="GO:0030388">
    <property type="term" value="P:fructose 1,6-bisphosphate metabolic process"/>
    <property type="evidence" value="ECO:0007669"/>
    <property type="project" value="TreeGrafter"/>
</dbReference>
<evidence type="ECO:0000256" key="8">
    <source>
        <dbReference type="ARBA" id="ARBA00022801"/>
    </source>
</evidence>
<dbReference type="PIRSF" id="PIRSF000904">
    <property type="entry name" value="FBPtase_SBPase"/>
    <property type="match status" value="1"/>
</dbReference>
<dbReference type="Pfam" id="PF18913">
    <property type="entry name" value="FBPase_C"/>
    <property type="match status" value="1"/>
</dbReference>
<evidence type="ECO:0000256" key="1">
    <source>
        <dbReference type="ARBA" id="ARBA00001273"/>
    </source>
</evidence>
<dbReference type="PRINTS" id="PR00115">
    <property type="entry name" value="F16BPHPHTASE"/>
</dbReference>
<dbReference type="Gene3D" id="3.30.540.10">
    <property type="entry name" value="Fructose-1,6-Bisphosphatase, subunit A, domain 1"/>
    <property type="match status" value="1"/>
</dbReference>
<comment type="similarity">
    <text evidence="4">Belongs to the FBPase class 1 family.</text>
</comment>
<dbReference type="FunFam" id="3.40.190.80:FF:000001">
    <property type="entry name" value="Fructose-1,6-bisphosphatase class 1"/>
    <property type="match status" value="1"/>
</dbReference>
<keyword evidence="6" id="KW-0963">Cytoplasm</keyword>
<evidence type="ECO:0000256" key="7">
    <source>
        <dbReference type="ARBA" id="ARBA00022723"/>
    </source>
</evidence>
<keyword evidence="8 13" id="KW-0378">Hydrolase</keyword>
<dbReference type="Gene3D" id="3.40.190.80">
    <property type="match status" value="1"/>
</dbReference>
<gene>
    <name evidence="13" type="ORF">MNBD_NITROSPIRAE02-327</name>
</gene>
<evidence type="ECO:0000259" key="11">
    <source>
        <dbReference type="Pfam" id="PF00316"/>
    </source>
</evidence>
<dbReference type="CDD" id="cd00354">
    <property type="entry name" value="FBPase"/>
    <property type="match status" value="1"/>
</dbReference>
<dbReference type="GO" id="GO:0042132">
    <property type="term" value="F:fructose 1,6-bisphosphate 1-phosphatase activity"/>
    <property type="evidence" value="ECO:0007669"/>
    <property type="project" value="UniProtKB-EC"/>
</dbReference>
<dbReference type="HAMAP" id="MF_01855">
    <property type="entry name" value="FBPase_class1"/>
    <property type="match status" value="1"/>
</dbReference>
<evidence type="ECO:0000256" key="9">
    <source>
        <dbReference type="ARBA" id="ARBA00022842"/>
    </source>
</evidence>
<comment type="catalytic activity">
    <reaction evidence="1">
        <text>beta-D-fructose 1,6-bisphosphate + H2O = beta-D-fructose 6-phosphate + phosphate</text>
        <dbReference type="Rhea" id="RHEA:11064"/>
        <dbReference type="ChEBI" id="CHEBI:15377"/>
        <dbReference type="ChEBI" id="CHEBI:32966"/>
        <dbReference type="ChEBI" id="CHEBI:43474"/>
        <dbReference type="ChEBI" id="CHEBI:57634"/>
        <dbReference type="EC" id="3.1.3.11"/>
    </reaction>
</comment>
<comment type="pathway">
    <text evidence="3">Carbohydrate biosynthesis; Calvin cycle.</text>
</comment>
<feature type="domain" description="Fructose-1-6-bisphosphatase class 1 C-terminal" evidence="12">
    <location>
        <begin position="195"/>
        <end position="315"/>
    </location>
</feature>
<keyword evidence="10" id="KW-0119">Carbohydrate metabolism</keyword>
<dbReference type="EMBL" id="UOGH01000087">
    <property type="protein sequence ID" value="VAX28454.1"/>
    <property type="molecule type" value="Genomic_DNA"/>
</dbReference>
<accession>A0A3B1CX55</accession>
<proteinExistence type="inferred from homology"/>
<evidence type="ECO:0000256" key="4">
    <source>
        <dbReference type="ARBA" id="ARBA00010941"/>
    </source>
</evidence>
<comment type="cofactor">
    <cofactor evidence="2">
        <name>Mg(2+)</name>
        <dbReference type="ChEBI" id="CHEBI:18420"/>
    </cofactor>
</comment>
<dbReference type="AlphaFoldDB" id="A0A3B1CX55"/>
<feature type="domain" description="Fructose-1-6-bisphosphatase class I N-terminal" evidence="11">
    <location>
        <begin position="8"/>
        <end position="191"/>
    </location>
</feature>
<dbReference type="SUPFAM" id="SSF56655">
    <property type="entry name" value="Carbohydrate phosphatase"/>
    <property type="match status" value="1"/>
</dbReference>
<organism evidence="13">
    <name type="scientific">hydrothermal vent metagenome</name>
    <dbReference type="NCBI Taxonomy" id="652676"/>
    <lineage>
        <taxon>unclassified sequences</taxon>
        <taxon>metagenomes</taxon>
        <taxon>ecological metagenomes</taxon>
    </lineage>
</organism>
<dbReference type="GO" id="GO:0006002">
    <property type="term" value="P:fructose 6-phosphate metabolic process"/>
    <property type="evidence" value="ECO:0007669"/>
    <property type="project" value="TreeGrafter"/>
</dbReference>
<dbReference type="PANTHER" id="PTHR11556">
    <property type="entry name" value="FRUCTOSE-1,6-BISPHOSPHATASE-RELATED"/>
    <property type="match status" value="1"/>
</dbReference>
<dbReference type="PIRSF" id="PIRSF500210">
    <property type="entry name" value="FBPtase"/>
    <property type="match status" value="1"/>
</dbReference>
<dbReference type="FunFam" id="3.30.540.10:FF:000002">
    <property type="entry name" value="Fructose-1,6-bisphosphatase class 1"/>
    <property type="match status" value="1"/>
</dbReference>
<dbReference type="InterPro" id="IPR033391">
    <property type="entry name" value="FBPase_N"/>
</dbReference>
<dbReference type="Pfam" id="PF00316">
    <property type="entry name" value="FBPase"/>
    <property type="match status" value="1"/>
</dbReference>
<dbReference type="EC" id="3.1.3.11" evidence="5"/>
<dbReference type="NCBIfam" id="NF006778">
    <property type="entry name" value="PRK09293.1-1"/>
    <property type="match status" value="1"/>
</dbReference>
<dbReference type="GO" id="GO:0005829">
    <property type="term" value="C:cytosol"/>
    <property type="evidence" value="ECO:0007669"/>
    <property type="project" value="TreeGrafter"/>
</dbReference>
<dbReference type="GO" id="GO:0005986">
    <property type="term" value="P:sucrose biosynthetic process"/>
    <property type="evidence" value="ECO:0007669"/>
    <property type="project" value="TreeGrafter"/>
</dbReference>
<keyword evidence="9" id="KW-0460">Magnesium</keyword>
<dbReference type="InterPro" id="IPR028343">
    <property type="entry name" value="FBPtase"/>
</dbReference>
<dbReference type="GO" id="GO:0006094">
    <property type="term" value="P:gluconeogenesis"/>
    <property type="evidence" value="ECO:0007669"/>
    <property type="project" value="TreeGrafter"/>
</dbReference>
<name>A0A3B1CX55_9ZZZZ</name>
<evidence type="ECO:0000259" key="12">
    <source>
        <dbReference type="Pfam" id="PF18913"/>
    </source>
</evidence>
<reference evidence="13" key="1">
    <citation type="submission" date="2018-06" db="EMBL/GenBank/DDBJ databases">
        <authorList>
            <person name="Zhirakovskaya E."/>
        </authorList>
    </citation>
    <scope>NUCLEOTIDE SEQUENCE</scope>
</reference>
<evidence type="ECO:0000313" key="13">
    <source>
        <dbReference type="EMBL" id="VAX28454.1"/>
    </source>
</evidence>
<evidence type="ECO:0000256" key="3">
    <source>
        <dbReference type="ARBA" id="ARBA00005215"/>
    </source>
</evidence>
<dbReference type="InterPro" id="IPR044015">
    <property type="entry name" value="FBPase_C_dom"/>
</dbReference>
<sequence length="319" mass="35078">MGQLGMDLNRFILEEERRYSHATGSLSLALTAMETATKIIASHVRMAGLADILGKAGRVNVQGEEVQKLDEMSNKMMVRHLSDSGQFYALASEELEEAIFPEKGKDGKYIIAFDPLDGSSNIDVNVNIGTIFSIHKKVKGTIEDFFQEGYKQVAAGYVVYGSSTMMVYSTGNGVTGFTLDPAVGLFLLSHPDMRLPERGKTYSINESNYPGWEDGLRKYIDSLKQKGYTARYIGSMVADVHRTLIKGGVFAYPADSKSKSGKLRLLYEASPMAFLIEHAGGKATTGKEDILKVKPDSLHQRVPLFLGSRAEIDELLDSL</sequence>
<evidence type="ECO:0000256" key="2">
    <source>
        <dbReference type="ARBA" id="ARBA00001946"/>
    </source>
</evidence>
<dbReference type="InterPro" id="IPR000146">
    <property type="entry name" value="FBPase_class-1"/>
</dbReference>
<dbReference type="GO" id="GO:0046872">
    <property type="term" value="F:metal ion binding"/>
    <property type="evidence" value="ECO:0007669"/>
    <property type="project" value="UniProtKB-KW"/>
</dbReference>
<dbReference type="PANTHER" id="PTHR11556:SF35">
    <property type="entry name" value="SEDOHEPTULOSE-1,7-BISPHOSPHATASE, CHLOROPLASTIC"/>
    <property type="match status" value="1"/>
</dbReference>
<dbReference type="GO" id="GO:0006000">
    <property type="term" value="P:fructose metabolic process"/>
    <property type="evidence" value="ECO:0007669"/>
    <property type="project" value="TreeGrafter"/>
</dbReference>
<protein>
    <recommendedName>
        <fullName evidence="5">fructose-bisphosphatase</fullName>
        <ecNumber evidence="5">3.1.3.11</ecNumber>
    </recommendedName>
</protein>
<evidence type="ECO:0000256" key="6">
    <source>
        <dbReference type="ARBA" id="ARBA00022490"/>
    </source>
</evidence>
<dbReference type="NCBIfam" id="NF006779">
    <property type="entry name" value="PRK09293.1-3"/>
    <property type="match status" value="1"/>
</dbReference>
<dbReference type="InterPro" id="IPR020548">
    <property type="entry name" value="Fructose_bisphosphatase_AS"/>
</dbReference>